<keyword evidence="1" id="KW-0812">Transmembrane</keyword>
<keyword evidence="3" id="KW-0614">Plasmid</keyword>
<protein>
    <submittedName>
        <fullName evidence="3">SAF domain-containing protein</fullName>
    </submittedName>
</protein>
<dbReference type="Proteomes" id="UP000683246">
    <property type="component" value="Plasmid pVpro"/>
</dbReference>
<keyword evidence="1" id="KW-0472">Membrane</keyword>
<dbReference type="RefSeq" id="WP_212698949.1">
    <property type="nucleotide sequence ID" value="NZ_CP058650.1"/>
</dbReference>
<feature type="domain" description="SAF" evidence="2">
    <location>
        <begin position="39"/>
        <end position="96"/>
    </location>
</feature>
<dbReference type="CDD" id="cd11614">
    <property type="entry name" value="SAF_CpaB_FlgA_like"/>
    <property type="match status" value="1"/>
</dbReference>
<dbReference type="InterPro" id="IPR013974">
    <property type="entry name" value="SAF"/>
</dbReference>
<organism evidence="3 4">
    <name type="scientific">Vallitalea pronyensis</name>
    <dbReference type="NCBI Taxonomy" id="1348613"/>
    <lineage>
        <taxon>Bacteria</taxon>
        <taxon>Bacillati</taxon>
        <taxon>Bacillota</taxon>
        <taxon>Clostridia</taxon>
        <taxon>Lachnospirales</taxon>
        <taxon>Vallitaleaceae</taxon>
        <taxon>Vallitalea</taxon>
    </lineage>
</organism>
<sequence>MLRQIKLNKILIFIIILLAALGGIVYLIKSTVPMELEKTVYVFSKSLERNTKITDEYISEKKFRLLNVPSGAITDKSMVINNYTSRSVEKGEVISKNSYAEEKKESTYMAKQGHVLVTIKFDSPDRANGFNVDKNQKIRLIYSPSSGLAETVPEHFKITKVIDAEIIEIQDINLFTEGELDYMDAKAMYITFEVTETDAIFIVEVKDKGRIEIIS</sequence>
<dbReference type="EMBL" id="CP058650">
    <property type="protein sequence ID" value="QUI25916.1"/>
    <property type="molecule type" value="Genomic_DNA"/>
</dbReference>
<reference evidence="3" key="1">
    <citation type="submission" date="2020-07" db="EMBL/GenBank/DDBJ databases">
        <title>Vallitalea pronyensis genome.</title>
        <authorList>
            <person name="Postec A."/>
        </authorList>
    </citation>
    <scope>NUCLEOTIDE SEQUENCE</scope>
    <source>
        <strain evidence="3">FatNI3</strain>
        <plasmid evidence="3">pVpro</plasmid>
    </source>
</reference>
<evidence type="ECO:0000313" key="4">
    <source>
        <dbReference type="Proteomes" id="UP000683246"/>
    </source>
</evidence>
<evidence type="ECO:0000259" key="2">
    <source>
        <dbReference type="Pfam" id="PF08666"/>
    </source>
</evidence>
<name>A0A8J8SJS3_9FIRM</name>
<feature type="transmembrane region" description="Helical" evidence="1">
    <location>
        <begin position="7"/>
        <end position="28"/>
    </location>
</feature>
<gene>
    <name evidence="3" type="ORF">HZI73_26245</name>
</gene>
<proteinExistence type="predicted"/>
<dbReference type="Pfam" id="PF08666">
    <property type="entry name" value="SAF"/>
    <property type="match status" value="1"/>
</dbReference>
<dbReference type="Gene3D" id="3.90.1210.10">
    <property type="entry name" value="Antifreeze-like/N-acetylneuraminic acid synthase C-terminal domain"/>
    <property type="match status" value="1"/>
</dbReference>
<dbReference type="AlphaFoldDB" id="A0A8J8SJS3"/>
<dbReference type="KEGG" id="vpy:HZI73_26245"/>
<keyword evidence="1" id="KW-1133">Transmembrane helix</keyword>
<accession>A0A8J8SJS3</accession>
<evidence type="ECO:0000256" key="1">
    <source>
        <dbReference type="SAM" id="Phobius"/>
    </source>
</evidence>
<evidence type="ECO:0000313" key="3">
    <source>
        <dbReference type="EMBL" id="QUI25916.1"/>
    </source>
</evidence>
<geneLocation type="plasmid" evidence="3 4">
    <name>pVpro</name>
</geneLocation>
<keyword evidence="4" id="KW-1185">Reference proteome</keyword>